<name>A0A415DX65_9FIRM</name>
<evidence type="ECO:0000259" key="1">
    <source>
        <dbReference type="Pfam" id="PF07905"/>
    </source>
</evidence>
<reference evidence="3 4" key="1">
    <citation type="submission" date="2018-08" db="EMBL/GenBank/DDBJ databases">
        <title>A genome reference for cultivated species of the human gut microbiota.</title>
        <authorList>
            <person name="Zou Y."/>
            <person name="Xue W."/>
            <person name="Luo G."/>
        </authorList>
    </citation>
    <scope>NUCLEOTIDE SEQUENCE [LARGE SCALE GENOMIC DNA]</scope>
    <source>
        <strain evidence="3 4">AM07-24</strain>
    </source>
</reference>
<evidence type="ECO:0000259" key="2">
    <source>
        <dbReference type="Pfam" id="PF13556"/>
    </source>
</evidence>
<dbReference type="InterPro" id="IPR042070">
    <property type="entry name" value="PucR_C-HTH_sf"/>
</dbReference>
<dbReference type="EMBL" id="QRMS01000005">
    <property type="protein sequence ID" value="RHJ85148.1"/>
    <property type="molecule type" value="Genomic_DNA"/>
</dbReference>
<dbReference type="AlphaFoldDB" id="A0A415DX65"/>
<feature type="domain" description="Purine catabolism PurC-like" evidence="1">
    <location>
        <begin position="10"/>
        <end position="132"/>
    </location>
</feature>
<dbReference type="Gene3D" id="1.10.10.2840">
    <property type="entry name" value="PucR C-terminal helix-turn-helix domain"/>
    <property type="match status" value="1"/>
</dbReference>
<feature type="domain" description="PucR C-terminal helix-turn-helix" evidence="2">
    <location>
        <begin position="327"/>
        <end position="366"/>
    </location>
</feature>
<dbReference type="Pfam" id="PF07905">
    <property type="entry name" value="PucR"/>
    <property type="match status" value="1"/>
</dbReference>
<sequence>MIMKDITVLDILNLPIMANAELKAGQSGLSNIVSYVNVLDNYYDETDPESTPVNYGQNFYLTSMYYGVGNALYVDSLMQHFVDLKVSAVCIIDEYLSALPSSAYEIADKNQVPVIFIDKNTPYALIISSIMELKLSYQESELHENLLHEMMLPHCYEDRKQEIIGQLNPNFHNRVTAFFCMNTDLSNNKAAEISNGLHLLNKIRTYKTSFACQYKNGMIIVRSYNTSKMAIQTDLTEDTIQFIRRMLPNAIIGISDSLPLTHLDEAIAQCSTASLSGAHDINGIVYYRDVGISKLLMKLISHPDLEEYYRSLIKPINEYDKKYKSELLATIKCFVECSLDHVKTGKQLHIHENTVRYRLNKIKELIPYGKSSLDFNQSIYFLYKILKIKELV</sequence>
<protein>
    <submittedName>
        <fullName evidence="3">PucR family transcriptional regulator</fullName>
    </submittedName>
</protein>
<organism evidence="3 4">
    <name type="scientific">Emergencia timonensis</name>
    <dbReference type="NCBI Taxonomy" id="1776384"/>
    <lineage>
        <taxon>Bacteria</taxon>
        <taxon>Bacillati</taxon>
        <taxon>Bacillota</taxon>
        <taxon>Clostridia</taxon>
        <taxon>Peptostreptococcales</taxon>
        <taxon>Anaerovoracaceae</taxon>
        <taxon>Emergencia</taxon>
    </lineage>
</organism>
<dbReference type="OrthoDB" id="143422at2"/>
<evidence type="ECO:0000313" key="4">
    <source>
        <dbReference type="Proteomes" id="UP000284841"/>
    </source>
</evidence>
<dbReference type="STRING" id="1776384.GCA_900086585_00154"/>
<dbReference type="InterPro" id="IPR025736">
    <property type="entry name" value="PucR_C-HTH_dom"/>
</dbReference>
<accession>A0A415DX65</accession>
<dbReference type="Proteomes" id="UP000284841">
    <property type="component" value="Unassembled WGS sequence"/>
</dbReference>
<keyword evidence="4" id="KW-1185">Reference proteome</keyword>
<dbReference type="InterPro" id="IPR051448">
    <property type="entry name" value="CdaR-like_regulators"/>
</dbReference>
<dbReference type="InterPro" id="IPR012914">
    <property type="entry name" value="PucR_dom"/>
</dbReference>
<gene>
    <name evidence="3" type="ORF">DW099_15720</name>
</gene>
<evidence type="ECO:0000313" key="3">
    <source>
        <dbReference type="EMBL" id="RHJ85148.1"/>
    </source>
</evidence>
<dbReference type="PANTHER" id="PTHR33744:SF1">
    <property type="entry name" value="DNA-BINDING TRANSCRIPTIONAL ACTIVATOR ADER"/>
    <property type="match status" value="1"/>
</dbReference>
<proteinExistence type="predicted"/>
<comment type="caution">
    <text evidence="3">The sequence shown here is derived from an EMBL/GenBank/DDBJ whole genome shotgun (WGS) entry which is preliminary data.</text>
</comment>
<dbReference type="PANTHER" id="PTHR33744">
    <property type="entry name" value="CARBOHYDRATE DIACID REGULATOR"/>
    <property type="match status" value="1"/>
</dbReference>
<dbReference type="Pfam" id="PF13556">
    <property type="entry name" value="HTH_30"/>
    <property type="match status" value="1"/>
</dbReference>